<keyword evidence="6" id="KW-1185">Reference proteome</keyword>
<dbReference type="Pfam" id="PF00571">
    <property type="entry name" value="CBS"/>
    <property type="match status" value="2"/>
</dbReference>
<dbReference type="InterPro" id="IPR051257">
    <property type="entry name" value="Diverse_CBS-Domain"/>
</dbReference>
<evidence type="ECO:0000259" key="4">
    <source>
        <dbReference type="PROSITE" id="PS51371"/>
    </source>
</evidence>
<evidence type="ECO:0000256" key="1">
    <source>
        <dbReference type="ARBA" id="ARBA00023122"/>
    </source>
</evidence>
<gene>
    <name evidence="5" type="ORF">LZC95_35480</name>
</gene>
<dbReference type="RefSeq" id="WP_394842364.1">
    <property type="nucleotide sequence ID" value="NZ_CP089982.1"/>
</dbReference>
<sequence length="150" mass="16377">MSATVRDFMNPKLVYLREGDPAELALHPILNFGITAVPVVDEDYRPVGIVSLRDLADPQRRGHRVSQPVETISADAPISLAAVALSDADVHHLVVVDDKKRAVGMISTLDVIRAMLGIRAKHPRSITMFDGSEPQRTYARDAGADQTSPR</sequence>
<dbReference type="CDD" id="cd02205">
    <property type="entry name" value="CBS_pair_SF"/>
    <property type="match status" value="1"/>
</dbReference>
<organism evidence="5 6">
    <name type="scientific">Pendulispora brunnea</name>
    <dbReference type="NCBI Taxonomy" id="2905690"/>
    <lineage>
        <taxon>Bacteria</taxon>
        <taxon>Pseudomonadati</taxon>
        <taxon>Myxococcota</taxon>
        <taxon>Myxococcia</taxon>
        <taxon>Myxococcales</taxon>
        <taxon>Sorangiineae</taxon>
        <taxon>Pendulisporaceae</taxon>
        <taxon>Pendulispora</taxon>
    </lineage>
</organism>
<name>A0ABZ2JZ40_9BACT</name>
<dbReference type="SUPFAM" id="SSF54631">
    <property type="entry name" value="CBS-domain pair"/>
    <property type="match status" value="1"/>
</dbReference>
<feature type="region of interest" description="Disordered" evidence="3">
    <location>
        <begin position="127"/>
        <end position="150"/>
    </location>
</feature>
<protein>
    <submittedName>
        <fullName evidence="5">CBS domain-containing protein</fullName>
    </submittedName>
</protein>
<dbReference type="PROSITE" id="PS51371">
    <property type="entry name" value="CBS"/>
    <property type="match status" value="2"/>
</dbReference>
<dbReference type="Proteomes" id="UP001379533">
    <property type="component" value="Chromosome"/>
</dbReference>
<evidence type="ECO:0000313" key="6">
    <source>
        <dbReference type="Proteomes" id="UP001379533"/>
    </source>
</evidence>
<accession>A0ABZ2JZ40</accession>
<dbReference type="InterPro" id="IPR000644">
    <property type="entry name" value="CBS_dom"/>
</dbReference>
<proteinExistence type="predicted"/>
<dbReference type="SMART" id="SM00116">
    <property type="entry name" value="CBS"/>
    <property type="match status" value="2"/>
</dbReference>
<feature type="domain" description="CBS" evidence="4">
    <location>
        <begin position="66"/>
        <end position="124"/>
    </location>
</feature>
<evidence type="ECO:0000256" key="3">
    <source>
        <dbReference type="SAM" id="MobiDB-lite"/>
    </source>
</evidence>
<feature type="domain" description="CBS" evidence="4">
    <location>
        <begin position="9"/>
        <end position="65"/>
    </location>
</feature>
<dbReference type="PANTHER" id="PTHR43080:SF29">
    <property type="entry name" value="OS02G0818000 PROTEIN"/>
    <property type="match status" value="1"/>
</dbReference>
<evidence type="ECO:0000313" key="5">
    <source>
        <dbReference type="EMBL" id="WXA91741.1"/>
    </source>
</evidence>
<dbReference type="PANTHER" id="PTHR43080">
    <property type="entry name" value="CBS DOMAIN-CONTAINING PROTEIN CBSX3, MITOCHONDRIAL"/>
    <property type="match status" value="1"/>
</dbReference>
<dbReference type="InterPro" id="IPR046342">
    <property type="entry name" value="CBS_dom_sf"/>
</dbReference>
<dbReference type="EMBL" id="CP089982">
    <property type="protein sequence ID" value="WXA91741.1"/>
    <property type="molecule type" value="Genomic_DNA"/>
</dbReference>
<evidence type="ECO:0000256" key="2">
    <source>
        <dbReference type="PROSITE-ProRule" id="PRU00703"/>
    </source>
</evidence>
<reference evidence="5 6" key="1">
    <citation type="submission" date="2021-12" db="EMBL/GenBank/DDBJ databases">
        <title>Discovery of the Pendulisporaceae a myxobacterial family with distinct sporulation behavior and unique specialized metabolism.</title>
        <authorList>
            <person name="Garcia R."/>
            <person name="Popoff A."/>
            <person name="Bader C.D."/>
            <person name="Loehr J."/>
            <person name="Walesch S."/>
            <person name="Walt C."/>
            <person name="Boldt J."/>
            <person name="Bunk B."/>
            <person name="Haeckl F.J.F.P.J."/>
            <person name="Gunesch A.P."/>
            <person name="Birkelbach J."/>
            <person name="Nuebel U."/>
            <person name="Pietschmann T."/>
            <person name="Bach T."/>
            <person name="Mueller R."/>
        </authorList>
    </citation>
    <scope>NUCLEOTIDE SEQUENCE [LARGE SCALE GENOMIC DNA]</scope>
    <source>
        <strain evidence="5 6">MSr12523</strain>
    </source>
</reference>
<dbReference type="Gene3D" id="3.10.580.10">
    <property type="entry name" value="CBS-domain"/>
    <property type="match status" value="2"/>
</dbReference>
<keyword evidence="1 2" id="KW-0129">CBS domain</keyword>